<dbReference type="EMBL" id="JAHKRT010000008">
    <property type="protein sequence ID" value="MBU3079019.1"/>
    <property type="molecule type" value="Genomic_DNA"/>
</dbReference>
<dbReference type="Proteomes" id="UP000776276">
    <property type="component" value="Unassembled WGS sequence"/>
</dbReference>
<gene>
    <name evidence="2" type="ORF">KOF26_14250</name>
</gene>
<feature type="region of interest" description="Disordered" evidence="1">
    <location>
        <begin position="156"/>
        <end position="178"/>
    </location>
</feature>
<keyword evidence="3" id="KW-1185">Reference proteome</keyword>
<reference evidence="2 3" key="1">
    <citation type="submission" date="2021-06" db="EMBL/GenBank/DDBJ databases">
        <title>Sphingomonas sp. XMGL2, whole genome shotgun sequencing project.</title>
        <authorList>
            <person name="Zhao G."/>
            <person name="Shen L."/>
        </authorList>
    </citation>
    <scope>NUCLEOTIDE SEQUENCE [LARGE SCALE GENOMIC DNA]</scope>
    <source>
        <strain evidence="2 3">XMGL2</strain>
    </source>
</reference>
<comment type="caution">
    <text evidence="2">The sequence shown here is derived from an EMBL/GenBank/DDBJ whole genome shotgun (WGS) entry which is preliminary data.</text>
</comment>
<accession>A0ABS6BL39</accession>
<protein>
    <submittedName>
        <fullName evidence="2">Uncharacterized protein</fullName>
    </submittedName>
</protein>
<name>A0ABS6BL39_9SPHN</name>
<evidence type="ECO:0000313" key="2">
    <source>
        <dbReference type="EMBL" id="MBU3079019.1"/>
    </source>
</evidence>
<organism evidence="2 3">
    <name type="scientific">Sphingomonas quercus</name>
    <dbReference type="NCBI Taxonomy" id="2842451"/>
    <lineage>
        <taxon>Bacteria</taxon>
        <taxon>Pseudomonadati</taxon>
        <taxon>Pseudomonadota</taxon>
        <taxon>Alphaproteobacteria</taxon>
        <taxon>Sphingomonadales</taxon>
        <taxon>Sphingomonadaceae</taxon>
        <taxon>Sphingomonas</taxon>
    </lineage>
</organism>
<dbReference type="RefSeq" id="WP_216326357.1">
    <property type="nucleotide sequence ID" value="NZ_JAHKRT010000008.1"/>
</dbReference>
<evidence type="ECO:0000313" key="3">
    <source>
        <dbReference type="Proteomes" id="UP000776276"/>
    </source>
</evidence>
<evidence type="ECO:0000256" key="1">
    <source>
        <dbReference type="SAM" id="MobiDB-lite"/>
    </source>
</evidence>
<sequence>MNARDEAGSADGALFSDDELARVTLNRDGFFSDDQSAEASGALDARLARSLAPHEGDPRARAMAINALHAQMSDDTRAALKWSAALIDANRATLREDSARSGWLDNRPIIAGLDHAAGKGGLDFSSMNFNWLESYPDPPWLDYPFNDGVSRFSSDRTRALSHYPAPPGQAPSRTDRLA</sequence>
<proteinExistence type="predicted"/>